<evidence type="ECO:0000313" key="4">
    <source>
        <dbReference type="Proteomes" id="UP001432027"/>
    </source>
</evidence>
<protein>
    <recommendedName>
        <fullName evidence="2">HAT C-terminal dimerisation domain-containing protein</fullName>
    </recommendedName>
</protein>
<feature type="region of interest" description="Disordered" evidence="1">
    <location>
        <begin position="134"/>
        <end position="157"/>
    </location>
</feature>
<organism evidence="3 4">
    <name type="scientific">Pristionchus entomophagus</name>
    <dbReference type="NCBI Taxonomy" id="358040"/>
    <lineage>
        <taxon>Eukaryota</taxon>
        <taxon>Metazoa</taxon>
        <taxon>Ecdysozoa</taxon>
        <taxon>Nematoda</taxon>
        <taxon>Chromadorea</taxon>
        <taxon>Rhabditida</taxon>
        <taxon>Rhabditina</taxon>
        <taxon>Diplogasteromorpha</taxon>
        <taxon>Diplogasteroidea</taxon>
        <taxon>Neodiplogasteridae</taxon>
        <taxon>Pristionchus</taxon>
    </lineage>
</organism>
<dbReference type="AlphaFoldDB" id="A0AAV5SPI9"/>
<sequence>RTTVAYFILMQTTLLQAKLNKNVIQTSPLSSEMTRYIHECTGGIPIDLGIYPLHFWKDRQNIYPRLSSIALALFTVSPSSVAAERLFSSAGLIYKSHLRNRLTGMLAECLLHIRLVGMNGRSLSIQPAPILVPELSGAPNETTGVNTDDESDEEEEE</sequence>
<dbReference type="InterPro" id="IPR008906">
    <property type="entry name" value="HATC_C_dom"/>
</dbReference>
<reference evidence="3" key="1">
    <citation type="submission" date="2023-10" db="EMBL/GenBank/DDBJ databases">
        <title>Genome assembly of Pristionchus species.</title>
        <authorList>
            <person name="Yoshida K."/>
            <person name="Sommer R.J."/>
        </authorList>
    </citation>
    <scope>NUCLEOTIDE SEQUENCE</scope>
    <source>
        <strain evidence="3">RS0144</strain>
    </source>
</reference>
<dbReference type="SUPFAM" id="SSF53098">
    <property type="entry name" value="Ribonuclease H-like"/>
    <property type="match status" value="1"/>
</dbReference>
<feature type="domain" description="HAT C-terminal dimerisation" evidence="2">
    <location>
        <begin position="50"/>
        <end position="103"/>
    </location>
</feature>
<comment type="caution">
    <text evidence="3">The sequence shown here is derived from an EMBL/GenBank/DDBJ whole genome shotgun (WGS) entry which is preliminary data.</text>
</comment>
<evidence type="ECO:0000256" key="1">
    <source>
        <dbReference type="SAM" id="MobiDB-lite"/>
    </source>
</evidence>
<name>A0AAV5SPI9_9BILA</name>
<proteinExistence type="predicted"/>
<evidence type="ECO:0000313" key="3">
    <source>
        <dbReference type="EMBL" id="GMS81516.1"/>
    </source>
</evidence>
<gene>
    <name evidence="3" type="ORF">PENTCL1PPCAC_3691</name>
</gene>
<dbReference type="GO" id="GO:0046983">
    <property type="term" value="F:protein dimerization activity"/>
    <property type="evidence" value="ECO:0007669"/>
    <property type="project" value="InterPro"/>
</dbReference>
<keyword evidence="4" id="KW-1185">Reference proteome</keyword>
<dbReference type="Proteomes" id="UP001432027">
    <property type="component" value="Unassembled WGS sequence"/>
</dbReference>
<feature type="non-terminal residue" evidence="3">
    <location>
        <position position="1"/>
    </location>
</feature>
<accession>A0AAV5SPI9</accession>
<dbReference type="Pfam" id="PF05699">
    <property type="entry name" value="Dimer_Tnp_hAT"/>
    <property type="match status" value="1"/>
</dbReference>
<dbReference type="EMBL" id="BTSX01000001">
    <property type="protein sequence ID" value="GMS81516.1"/>
    <property type="molecule type" value="Genomic_DNA"/>
</dbReference>
<dbReference type="InterPro" id="IPR012337">
    <property type="entry name" value="RNaseH-like_sf"/>
</dbReference>
<feature type="compositionally biased region" description="Acidic residues" evidence="1">
    <location>
        <begin position="147"/>
        <end position="157"/>
    </location>
</feature>
<evidence type="ECO:0000259" key="2">
    <source>
        <dbReference type="Pfam" id="PF05699"/>
    </source>
</evidence>
<feature type="non-terminal residue" evidence="3">
    <location>
        <position position="157"/>
    </location>
</feature>